<sequence length="501" mass="57696">MEFEHSSLTVSCQPSETPVGPDEVPEVRKVKKGFWKWPDFLCKTRTYDLVQATKDYHGAMLKQKVSSQPIEIPVGPDEVTEVRKAKKGFWKWPVFHRKTRTYDLIQATKDYHEAMLKQKVSCQPIETPVGPDEVPEARKEKKGFWKWPDFLCKTRTYDLVQATKEYHEALLKQKVFCQPIETPIGPNEVPEAKKEKKGFWKRVTCLFTSKSSRASALEDHVPAAEQLEEDDTEDDIILRHYKIGDKLGKGGFGSVYKATRRRDGLKVAVKCTVKSSKMKEITVPGYDKPLPTEIALTIMANNGPYVPEIIKLLDWEDNDDHYVIIMERPIPCMDLFCFLNHNNGPLDEKTGRHIMRQAIHAVSVCFNRGVFHRDIKLENLLVNPDTLEVKLIDFGCGAIAKESGYKVFCGTREYFPPEYELYGRYHAQPATVWSLGIVLFAMMCWALPTVSDHSLIRDYLWTRTDLSKECCQMICGCLQPDPDERLALQEMHLHNWFKVME</sequence>
<evidence type="ECO:0000313" key="1">
    <source>
        <dbReference type="Proteomes" id="UP000000437"/>
    </source>
</evidence>
<proteinExistence type="predicted"/>
<gene>
    <name evidence="2" type="primary">LOC137490084</name>
</gene>
<dbReference type="RefSeq" id="XP_073803198.1">
    <property type="nucleotide sequence ID" value="XM_073947097.1"/>
</dbReference>
<organism evidence="1 2">
    <name type="scientific">Danio rerio</name>
    <name type="common">Zebrafish</name>
    <name type="synonym">Brachydanio rerio</name>
    <dbReference type="NCBI Taxonomy" id="7955"/>
    <lineage>
        <taxon>Eukaryota</taxon>
        <taxon>Metazoa</taxon>
        <taxon>Chordata</taxon>
        <taxon>Craniata</taxon>
        <taxon>Vertebrata</taxon>
        <taxon>Euteleostomi</taxon>
        <taxon>Actinopterygii</taxon>
        <taxon>Neopterygii</taxon>
        <taxon>Teleostei</taxon>
        <taxon>Ostariophysi</taxon>
        <taxon>Cypriniformes</taxon>
        <taxon>Danionidae</taxon>
        <taxon>Danioninae</taxon>
        <taxon>Danio</taxon>
    </lineage>
</organism>
<protein>
    <submittedName>
        <fullName evidence="2">Serine/threonine-protein kinase pim-2-like isoform X1</fullName>
    </submittedName>
</protein>
<accession>A0AC58J9N8</accession>
<dbReference type="Proteomes" id="UP000000437">
    <property type="component" value="Chromosome 4"/>
</dbReference>
<name>A0AC58J9N8_DANRE</name>
<evidence type="ECO:0000313" key="2">
    <source>
        <dbReference type="RefSeq" id="XP_073803198.1"/>
    </source>
</evidence>
<reference evidence="2" key="1">
    <citation type="submission" date="2025-08" db="UniProtKB">
        <authorList>
            <consortium name="RefSeq"/>
        </authorList>
    </citation>
    <scope>IDENTIFICATION</scope>
    <source>
        <strain evidence="2">Tuebingen</strain>
        <tissue evidence="2">Fibroblasts and whole tissue</tissue>
    </source>
</reference>
<keyword evidence="1" id="KW-1185">Reference proteome</keyword>